<dbReference type="Proteomes" id="UP000033664">
    <property type="component" value="Unassembled WGS sequence"/>
</dbReference>
<dbReference type="OrthoDB" id="9798161at2"/>
<dbReference type="PATRIC" id="fig|151081.8.peg.283"/>
<dbReference type="GeneID" id="58227684"/>
<dbReference type="GO" id="GO:0003677">
    <property type="term" value="F:DNA binding"/>
    <property type="evidence" value="ECO:0007669"/>
    <property type="project" value="InterPro"/>
</dbReference>
<evidence type="ECO:0000259" key="1">
    <source>
        <dbReference type="SMART" id="SM01321"/>
    </source>
</evidence>
<comment type="caution">
    <text evidence="2">The sequence shown here is derived from an EMBL/GenBank/DDBJ whole genome shotgun (WGS) entry which is preliminary data.</text>
</comment>
<sequence>MSRYEKASHVYWRCQYHIVWTPKYRFRILKNKVGKDVYRCIHVYSEQLGCKVVELNVQLDHVHLVIKVPSKLSISGLMGALKGKIALKLFSKYPYLRKNKMWGNHFWQRGYFVDTVGINEEVIRRYVRHQEKEEKQEQAQLTLE</sequence>
<dbReference type="NCBIfam" id="NF033573">
    <property type="entry name" value="transpos_IS200"/>
    <property type="match status" value="1"/>
</dbReference>
<dbReference type="PANTHER" id="PTHR33360:SF2">
    <property type="entry name" value="TRANSPOSASE FOR INSERTION SEQUENCE ELEMENT IS200"/>
    <property type="match status" value="1"/>
</dbReference>
<dbReference type="PANTHER" id="PTHR33360">
    <property type="entry name" value="TRANSPOSASE FOR INSERTION SEQUENCE ELEMENT IS200"/>
    <property type="match status" value="1"/>
</dbReference>
<dbReference type="SUPFAM" id="SSF143422">
    <property type="entry name" value="Transposase IS200-like"/>
    <property type="match status" value="1"/>
</dbReference>
<dbReference type="RefSeq" id="WP_045978219.1">
    <property type="nucleotide sequence ID" value="NZ_JXXY01000001.1"/>
</dbReference>
<evidence type="ECO:0000313" key="2">
    <source>
        <dbReference type="EMBL" id="KJZ01061.1"/>
    </source>
</evidence>
<dbReference type="GO" id="GO:0006313">
    <property type="term" value="P:DNA transposition"/>
    <property type="evidence" value="ECO:0007669"/>
    <property type="project" value="InterPro"/>
</dbReference>
<dbReference type="EMBL" id="JXXZ01000004">
    <property type="protein sequence ID" value="KJZ01061.1"/>
    <property type="molecule type" value="Genomic_DNA"/>
</dbReference>
<dbReference type="GO" id="GO:0004803">
    <property type="term" value="F:transposase activity"/>
    <property type="evidence" value="ECO:0007669"/>
    <property type="project" value="InterPro"/>
</dbReference>
<name>A0A0F4Q018_9GAMM</name>
<dbReference type="InterPro" id="IPR002686">
    <property type="entry name" value="Transposase_17"/>
</dbReference>
<dbReference type="InterPro" id="IPR036515">
    <property type="entry name" value="Transposase_17_sf"/>
</dbReference>
<reference evidence="2 3" key="1">
    <citation type="journal article" date="2015" name="BMC Genomics">
        <title>Genome mining reveals unlocked bioactive potential of marine Gram-negative bacteria.</title>
        <authorList>
            <person name="Machado H."/>
            <person name="Sonnenschein E.C."/>
            <person name="Melchiorsen J."/>
            <person name="Gram L."/>
        </authorList>
    </citation>
    <scope>NUCLEOTIDE SEQUENCE [LARGE SCALE GENOMIC DNA]</scope>
    <source>
        <strain evidence="2 3">S3137</strain>
    </source>
</reference>
<protein>
    <submittedName>
        <fullName evidence="2">Transposase</fullName>
    </submittedName>
</protein>
<gene>
    <name evidence="2" type="ORF">TW72_04185</name>
</gene>
<proteinExistence type="predicted"/>
<keyword evidence="3" id="KW-1185">Reference proteome</keyword>
<feature type="domain" description="Transposase IS200-like" evidence="1">
    <location>
        <begin position="11"/>
        <end position="130"/>
    </location>
</feature>
<dbReference type="SMART" id="SM01321">
    <property type="entry name" value="Y1_Tnp"/>
    <property type="match status" value="1"/>
</dbReference>
<dbReference type="AlphaFoldDB" id="A0A0F4Q018"/>
<evidence type="ECO:0000313" key="3">
    <source>
        <dbReference type="Proteomes" id="UP000033664"/>
    </source>
</evidence>
<accession>A0A0F4Q018</accession>
<organism evidence="2 3">
    <name type="scientific">Pseudoalteromonas ruthenica</name>
    <dbReference type="NCBI Taxonomy" id="151081"/>
    <lineage>
        <taxon>Bacteria</taxon>
        <taxon>Pseudomonadati</taxon>
        <taxon>Pseudomonadota</taxon>
        <taxon>Gammaproteobacteria</taxon>
        <taxon>Alteromonadales</taxon>
        <taxon>Pseudoalteromonadaceae</taxon>
        <taxon>Pseudoalteromonas</taxon>
    </lineage>
</organism>
<dbReference type="Gene3D" id="3.30.70.1290">
    <property type="entry name" value="Transposase IS200-like"/>
    <property type="match status" value="1"/>
</dbReference>
<dbReference type="Pfam" id="PF01797">
    <property type="entry name" value="Y1_Tnp"/>
    <property type="match status" value="1"/>
</dbReference>